<name>A0A0F9WSE7_9ZZZZ</name>
<gene>
    <name evidence="2" type="ORF">LCGC14_0316350</name>
</gene>
<feature type="region of interest" description="Disordered" evidence="1">
    <location>
        <begin position="1"/>
        <end position="48"/>
    </location>
</feature>
<organism evidence="2">
    <name type="scientific">marine sediment metagenome</name>
    <dbReference type="NCBI Taxonomy" id="412755"/>
    <lineage>
        <taxon>unclassified sequences</taxon>
        <taxon>metagenomes</taxon>
        <taxon>ecological metagenomes</taxon>
    </lineage>
</organism>
<sequence>MTFRHERPTVHKERLGRPASEPVVDQSEGVASSIPIKHSSSHESGGSDVMDISGLTDIAVTYDSVVVVSDNGNVVTS</sequence>
<feature type="compositionally biased region" description="Basic and acidic residues" evidence="1">
    <location>
        <begin position="1"/>
        <end position="16"/>
    </location>
</feature>
<proteinExistence type="predicted"/>
<dbReference type="AlphaFoldDB" id="A0A0F9WSE7"/>
<evidence type="ECO:0000313" key="2">
    <source>
        <dbReference type="EMBL" id="KKN81723.1"/>
    </source>
</evidence>
<dbReference type="EMBL" id="LAZR01000211">
    <property type="protein sequence ID" value="KKN81723.1"/>
    <property type="molecule type" value="Genomic_DNA"/>
</dbReference>
<protein>
    <submittedName>
        <fullName evidence="2">Uncharacterized protein</fullName>
    </submittedName>
</protein>
<evidence type="ECO:0000256" key="1">
    <source>
        <dbReference type="SAM" id="MobiDB-lite"/>
    </source>
</evidence>
<reference evidence="2" key="1">
    <citation type="journal article" date="2015" name="Nature">
        <title>Complex archaea that bridge the gap between prokaryotes and eukaryotes.</title>
        <authorList>
            <person name="Spang A."/>
            <person name="Saw J.H."/>
            <person name="Jorgensen S.L."/>
            <person name="Zaremba-Niedzwiedzka K."/>
            <person name="Martijn J."/>
            <person name="Lind A.E."/>
            <person name="van Eijk R."/>
            <person name="Schleper C."/>
            <person name="Guy L."/>
            <person name="Ettema T.J."/>
        </authorList>
    </citation>
    <scope>NUCLEOTIDE SEQUENCE</scope>
</reference>
<comment type="caution">
    <text evidence="2">The sequence shown here is derived from an EMBL/GenBank/DDBJ whole genome shotgun (WGS) entry which is preliminary data.</text>
</comment>
<accession>A0A0F9WSE7</accession>